<evidence type="ECO:0000256" key="1">
    <source>
        <dbReference type="ARBA" id="ARBA00000086"/>
    </source>
</evidence>
<dbReference type="InterPro" id="IPR051912">
    <property type="entry name" value="Alkylbase_DNA_Glycosylase/TA"/>
</dbReference>
<dbReference type="RefSeq" id="WP_311423002.1">
    <property type="nucleotide sequence ID" value="NZ_JAVREH010000011.1"/>
</dbReference>
<dbReference type="InterPro" id="IPR011257">
    <property type="entry name" value="DNA_glycosylase"/>
</dbReference>
<keyword evidence="9" id="KW-0234">DNA repair</keyword>
<dbReference type="SUPFAM" id="SSF46689">
    <property type="entry name" value="Homeodomain-like"/>
    <property type="match status" value="1"/>
</dbReference>
<dbReference type="InterPro" id="IPR009057">
    <property type="entry name" value="Homeodomain-like_sf"/>
</dbReference>
<dbReference type="PROSITE" id="PS01124">
    <property type="entry name" value="HTH_ARAC_FAMILY_2"/>
    <property type="match status" value="1"/>
</dbReference>
<feature type="region of interest" description="Disordered" evidence="10">
    <location>
        <begin position="492"/>
        <end position="511"/>
    </location>
</feature>
<dbReference type="SUPFAM" id="SSF48150">
    <property type="entry name" value="DNA-glycosylase"/>
    <property type="match status" value="1"/>
</dbReference>
<dbReference type="Pfam" id="PF06029">
    <property type="entry name" value="AlkA_N"/>
    <property type="match status" value="1"/>
</dbReference>
<dbReference type="InterPro" id="IPR018060">
    <property type="entry name" value="HTH_AraC"/>
</dbReference>
<keyword evidence="8" id="KW-0804">Transcription</keyword>
<dbReference type="Gene3D" id="1.10.340.30">
    <property type="entry name" value="Hypothetical protein, domain 2"/>
    <property type="match status" value="1"/>
</dbReference>
<dbReference type="Gene3D" id="1.10.1670.10">
    <property type="entry name" value="Helix-hairpin-Helix base-excision DNA repair enzymes (C-terminal)"/>
    <property type="match status" value="1"/>
</dbReference>
<evidence type="ECO:0000256" key="10">
    <source>
        <dbReference type="SAM" id="MobiDB-lite"/>
    </source>
</evidence>
<dbReference type="EC" id="3.2.2.21" evidence="3"/>
<dbReference type="Pfam" id="PF02805">
    <property type="entry name" value="Ada_Zn_binding"/>
    <property type="match status" value="1"/>
</dbReference>
<dbReference type="SMART" id="SM00478">
    <property type="entry name" value="ENDO3c"/>
    <property type="match status" value="1"/>
</dbReference>
<keyword evidence="13" id="KW-1185">Reference proteome</keyword>
<dbReference type="SUPFAM" id="SSF55945">
    <property type="entry name" value="TATA-box binding protein-like"/>
    <property type="match status" value="1"/>
</dbReference>
<dbReference type="Gene3D" id="3.40.10.10">
    <property type="entry name" value="DNA Methylphosphotriester Repair Domain"/>
    <property type="match status" value="1"/>
</dbReference>
<evidence type="ECO:0000256" key="8">
    <source>
        <dbReference type="ARBA" id="ARBA00023163"/>
    </source>
</evidence>
<reference evidence="13" key="1">
    <citation type="submission" date="2023-07" db="EMBL/GenBank/DDBJ databases">
        <title>30 novel species of actinomycetes from the DSMZ collection.</title>
        <authorList>
            <person name="Nouioui I."/>
        </authorList>
    </citation>
    <scope>NUCLEOTIDE SEQUENCE [LARGE SCALE GENOMIC DNA]</scope>
    <source>
        <strain evidence="13">DSM 44399</strain>
    </source>
</reference>
<protein>
    <recommendedName>
        <fullName evidence="3">DNA-3-methyladenine glycosylase II</fullName>
        <ecNumber evidence="3">3.2.2.21</ecNumber>
    </recommendedName>
</protein>
<dbReference type="Pfam" id="PF12833">
    <property type="entry name" value="HTH_18"/>
    <property type="match status" value="1"/>
</dbReference>
<dbReference type="SMART" id="SM00342">
    <property type="entry name" value="HTH_ARAC"/>
    <property type="match status" value="1"/>
</dbReference>
<evidence type="ECO:0000313" key="13">
    <source>
        <dbReference type="Proteomes" id="UP001183176"/>
    </source>
</evidence>
<comment type="catalytic activity">
    <reaction evidence="1">
        <text>Hydrolysis of alkylated DNA, releasing 3-methyladenine, 3-methylguanine, 7-methylguanine and 7-methyladenine.</text>
        <dbReference type="EC" id="3.2.2.21"/>
    </reaction>
</comment>
<evidence type="ECO:0000256" key="3">
    <source>
        <dbReference type="ARBA" id="ARBA00012000"/>
    </source>
</evidence>
<comment type="caution">
    <text evidence="12">The sequence shown here is derived from an EMBL/GenBank/DDBJ whole genome shotgun (WGS) entry which is preliminary data.</text>
</comment>
<evidence type="ECO:0000256" key="7">
    <source>
        <dbReference type="ARBA" id="ARBA00023159"/>
    </source>
</evidence>
<dbReference type="InterPro" id="IPR037046">
    <property type="entry name" value="AlkA_N_sf"/>
</dbReference>
<name>A0ABU2JC59_9ACTN</name>
<dbReference type="InterPro" id="IPR023170">
    <property type="entry name" value="HhH_base_excis_C"/>
</dbReference>
<dbReference type="PANTHER" id="PTHR43003">
    <property type="entry name" value="DNA-3-METHYLADENINE GLYCOSYLASE"/>
    <property type="match status" value="1"/>
</dbReference>
<accession>A0ABU2JC59</accession>
<evidence type="ECO:0000256" key="9">
    <source>
        <dbReference type="ARBA" id="ARBA00023204"/>
    </source>
</evidence>
<sequence length="511" mass="54434">MAIDEESAYRAVRSRDRRFDGMFYTGVRTTGIYCRPSCSARTPHRRNVGFYASAAAAQRAGFRACKLCRPDATPGSAEWNVRADLAGRASRLICDGVLDRDGVAGLARRLGYSERQVSRAVVSELGAPPLALARAQRAQTARILLETSSLPASDVAFAAGFASVRQFNDTIREVFDATPTGLRAHRQGRAANAPAAGLLDLRLPYRVPMTLATTLAFLARRAIPGVEDFDGTTYTRTVPLPHGPGLIAVTERSAACCADGQRPGGTPHVHVRLRLTDHRDLAAAVARTRRLLDLDADPVAVDEVLRSDPRVRPLALAFPGLRSPGAVDGFEMAVRAVVGQQVSVAAARTVLGRIAADHGSPAFDGEPGWLSFPHPSVLAEADPARLPMPVARGRTIVSLAARMAGGELVLDAGADRDAARAALLELRGIGPWTAEYLQMRATGDPDVFLASDLGVRHALTALGGEPAESASAFAPWRSYLTHQLWASLPAPPGAARRTYSSPTARSAKDIR</sequence>
<keyword evidence="4" id="KW-0808">Transferase</keyword>
<keyword evidence="7" id="KW-0010">Activator</keyword>
<dbReference type="InterPro" id="IPR004026">
    <property type="entry name" value="Ada_DNA_repair_Zn-bd"/>
</dbReference>
<evidence type="ECO:0000259" key="11">
    <source>
        <dbReference type="PROSITE" id="PS01124"/>
    </source>
</evidence>
<dbReference type="InterPro" id="IPR035451">
    <property type="entry name" value="Ada-like_dom_sf"/>
</dbReference>
<dbReference type="Gene3D" id="1.10.10.60">
    <property type="entry name" value="Homeodomain-like"/>
    <property type="match status" value="1"/>
</dbReference>
<keyword evidence="4" id="KW-0489">Methyltransferase</keyword>
<evidence type="ECO:0000256" key="2">
    <source>
        <dbReference type="ARBA" id="ARBA00001947"/>
    </source>
</evidence>
<dbReference type="PANTHER" id="PTHR43003:SF13">
    <property type="entry name" value="DNA-3-METHYLADENINE GLYCOSYLASE 2"/>
    <property type="match status" value="1"/>
</dbReference>
<comment type="cofactor">
    <cofactor evidence="2">
        <name>Zn(2+)</name>
        <dbReference type="ChEBI" id="CHEBI:29105"/>
    </cofactor>
</comment>
<gene>
    <name evidence="12" type="ORF">RM423_10610</name>
</gene>
<dbReference type="InterPro" id="IPR003265">
    <property type="entry name" value="HhH-GPD_domain"/>
</dbReference>
<dbReference type="Gene3D" id="3.30.310.20">
    <property type="entry name" value="DNA-3-methyladenine glycosylase AlkA, N-terminal domain"/>
    <property type="match status" value="1"/>
</dbReference>
<feature type="domain" description="HTH araC/xylS-type" evidence="11">
    <location>
        <begin position="87"/>
        <end position="185"/>
    </location>
</feature>
<organism evidence="12 13">
    <name type="scientific">Jatrophihabitans lederbergiae</name>
    <dbReference type="NCBI Taxonomy" id="3075547"/>
    <lineage>
        <taxon>Bacteria</taxon>
        <taxon>Bacillati</taxon>
        <taxon>Actinomycetota</taxon>
        <taxon>Actinomycetes</taxon>
        <taxon>Jatrophihabitantales</taxon>
        <taxon>Jatrophihabitantaceae</taxon>
        <taxon>Jatrophihabitans</taxon>
    </lineage>
</organism>
<dbReference type="SUPFAM" id="SSF57884">
    <property type="entry name" value="Ada DNA repair protein, N-terminal domain (N-Ada 10)"/>
    <property type="match status" value="1"/>
</dbReference>
<dbReference type="EMBL" id="JAVREH010000011">
    <property type="protein sequence ID" value="MDT0261848.1"/>
    <property type="molecule type" value="Genomic_DNA"/>
</dbReference>
<dbReference type="InterPro" id="IPR010316">
    <property type="entry name" value="AlkA_N"/>
</dbReference>
<evidence type="ECO:0000256" key="5">
    <source>
        <dbReference type="ARBA" id="ARBA00022763"/>
    </source>
</evidence>
<evidence type="ECO:0000313" key="12">
    <source>
        <dbReference type="EMBL" id="MDT0261848.1"/>
    </source>
</evidence>
<keyword evidence="5" id="KW-0227">DNA damage</keyword>
<proteinExistence type="predicted"/>
<evidence type="ECO:0000256" key="4">
    <source>
        <dbReference type="ARBA" id="ARBA00022603"/>
    </source>
</evidence>
<dbReference type="SMART" id="SM01009">
    <property type="entry name" value="AlkA_N"/>
    <property type="match status" value="1"/>
</dbReference>
<dbReference type="Proteomes" id="UP001183176">
    <property type="component" value="Unassembled WGS sequence"/>
</dbReference>
<keyword evidence="6" id="KW-0805">Transcription regulation</keyword>
<evidence type="ECO:0000256" key="6">
    <source>
        <dbReference type="ARBA" id="ARBA00023015"/>
    </source>
</evidence>